<name>A0AAV8Z251_9CUCU</name>
<dbReference type="AlphaFoldDB" id="A0AAV8Z251"/>
<proteinExistence type="predicted"/>
<protein>
    <submittedName>
        <fullName evidence="1">Uncharacterized protein</fullName>
    </submittedName>
</protein>
<dbReference type="EMBL" id="JAPWTK010000023">
    <property type="protein sequence ID" value="KAJ8957425.1"/>
    <property type="molecule type" value="Genomic_DNA"/>
</dbReference>
<keyword evidence="2" id="KW-1185">Reference proteome</keyword>
<evidence type="ECO:0000313" key="1">
    <source>
        <dbReference type="EMBL" id="KAJ8957425.1"/>
    </source>
</evidence>
<comment type="caution">
    <text evidence="1">The sequence shown here is derived from an EMBL/GenBank/DDBJ whole genome shotgun (WGS) entry which is preliminary data.</text>
</comment>
<sequence>MRTADCLQLLRSGTGQGECIITLLSVNAGKHSPIPAVDSDGLKSYPRPRLQQKLGSGEERKFILSQNLSHTNSTVLKRFSFPQTHSQTDRKFRTRRRKPFLMRANVPSLKLQHITKDPRLRSAATCRISTRLRFCFRVS</sequence>
<accession>A0AAV8Z251</accession>
<reference evidence="1" key="1">
    <citation type="journal article" date="2023" name="Insect Mol. Biol.">
        <title>Genome sequencing provides insights into the evolution of gene families encoding plant cell wall-degrading enzymes in longhorned beetles.</title>
        <authorList>
            <person name="Shin N.R."/>
            <person name="Okamura Y."/>
            <person name="Kirsch R."/>
            <person name="Pauchet Y."/>
        </authorList>
    </citation>
    <scope>NUCLEOTIDE SEQUENCE</scope>
    <source>
        <strain evidence="1">AMC_N1</strain>
    </source>
</reference>
<gene>
    <name evidence="1" type="ORF">NQ318_004905</name>
</gene>
<organism evidence="1 2">
    <name type="scientific">Aromia moschata</name>
    <dbReference type="NCBI Taxonomy" id="1265417"/>
    <lineage>
        <taxon>Eukaryota</taxon>
        <taxon>Metazoa</taxon>
        <taxon>Ecdysozoa</taxon>
        <taxon>Arthropoda</taxon>
        <taxon>Hexapoda</taxon>
        <taxon>Insecta</taxon>
        <taxon>Pterygota</taxon>
        <taxon>Neoptera</taxon>
        <taxon>Endopterygota</taxon>
        <taxon>Coleoptera</taxon>
        <taxon>Polyphaga</taxon>
        <taxon>Cucujiformia</taxon>
        <taxon>Chrysomeloidea</taxon>
        <taxon>Cerambycidae</taxon>
        <taxon>Cerambycinae</taxon>
        <taxon>Callichromatini</taxon>
        <taxon>Aromia</taxon>
    </lineage>
</organism>
<evidence type="ECO:0000313" key="2">
    <source>
        <dbReference type="Proteomes" id="UP001162162"/>
    </source>
</evidence>
<dbReference type="Proteomes" id="UP001162162">
    <property type="component" value="Unassembled WGS sequence"/>
</dbReference>